<feature type="transmembrane region" description="Helical" evidence="1">
    <location>
        <begin position="12"/>
        <end position="34"/>
    </location>
</feature>
<dbReference type="Proteomes" id="UP000254055">
    <property type="component" value="Unassembled WGS sequence"/>
</dbReference>
<dbReference type="RefSeq" id="WP_085363530.1">
    <property type="nucleotide sequence ID" value="NZ_LT906434.1"/>
</dbReference>
<organism evidence="3 6">
    <name type="scientific">Neisseria zoodegmatis</name>
    <dbReference type="NCBI Taxonomy" id="326523"/>
    <lineage>
        <taxon>Bacteria</taxon>
        <taxon>Pseudomonadati</taxon>
        <taxon>Pseudomonadota</taxon>
        <taxon>Betaproteobacteria</taxon>
        <taxon>Neisseriales</taxon>
        <taxon>Neisseriaceae</taxon>
        <taxon>Neisseria</taxon>
    </lineage>
</organism>
<reference evidence="4 7" key="3">
    <citation type="submission" date="2018-06" db="EMBL/GenBank/DDBJ databases">
        <authorList>
            <consortium name="Pathogen Informatics"/>
            <person name="Doyle S."/>
        </authorList>
    </citation>
    <scope>NUCLEOTIDE SEQUENCE [LARGE SCALE GENOMIC DNA]</scope>
    <source>
        <strain evidence="4 7">NCTC12229</strain>
    </source>
</reference>
<feature type="transmembrane region" description="Helical" evidence="1">
    <location>
        <begin position="88"/>
        <end position="112"/>
    </location>
</feature>
<dbReference type="EMBL" id="MTBM01000006">
    <property type="protein sequence ID" value="OSI10260.1"/>
    <property type="molecule type" value="Genomic_DNA"/>
</dbReference>
<feature type="transmembrane region" description="Helical" evidence="1">
    <location>
        <begin position="157"/>
        <end position="176"/>
    </location>
</feature>
<dbReference type="AlphaFoldDB" id="A0A1X3CRK6"/>
<dbReference type="KEGG" id="nzo:SAMEA4504057_2282"/>
<sequence length="244" mass="28377">MIRSLNKIINSSVSMAFVGITSWATAYCYGWGQALFHGYPWWHVSKGPDNVARSLAYVCITSLVLAVGYGIGYLLLRAVKKSSWFEHIGFLRIFVLLNVLFFPIAVECYLLLGYMPLKILLAYLGVSLLFSAVFHRIGNRFQMDMSLIRNEEQYSPFFTAFIFLYFTALAFCIGYTRPYFRTTYDKMVFENKPYYILASSSDVYIMGEKIRDNHEFVFFNYQTLKGYKIDVVEMPKYFSNDFDL</sequence>
<dbReference type="Proteomes" id="UP000193466">
    <property type="component" value="Unassembled WGS sequence"/>
</dbReference>
<dbReference type="OrthoDB" id="6629833at2"/>
<evidence type="ECO:0000313" key="7">
    <source>
        <dbReference type="Proteomes" id="UP000254055"/>
    </source>
</evidence>
<evidence type="ECO:0000313" key="5">
    <source>
        <dbReference type="Proteomes" id="UP000193466"/>
    </source>
</evidence>
<dbReference type="Proteomes" id="UP000215033">
    <property type="component" value="Chromosome 1"/>
</dbReference>
<feature type="transmembrane region" description="Helical" evidence="1">
    <location>
        <begin position="118"/>
        <end position="137"/>
    </location>
</feature>
<evidence type="ECO:0000313" key="4">
    <source>
        <dbReference type="EMBL" id="SUA48906.1"/>
    </source>
</evidence>
<gene>
    <name evidence="2" type="ORF">BWD10_06065</name>
    <name evidence="4" type="ORF">NCTC12229_02330</name>
    <name evidence="3" type="ORF">SAMEA4504057_02282</name>
</gene>
<keyword evidence="1" id="KW-1133">Transmembrane helix</keyword>
<evidence type="ECO:0000313" key="3">
    <source>
        <dbReference type="EMBL" id="SNU80740.1"/>
    </source>
</evidence>
<feature type="transmembrane region" description="Helical" evidence="1">
    <location>
        <begin position="54"/>
        <end position="76"/>
    </location>
</feature>
<dbReference type="EMBL" id="UGRS01000003">
    <property type="protein sequence ID" value="SUA48906.1"/>
    <property type="molecule type" value="Genomic_DNA"/>
</dbReference>
<keyword evidence="5" id="KW-1185">Reference proteome</keyword>
<accession>A0A1X3CRK6</accession>
<proteinExistence type="predicted"/>
<reference evidence="2 5" key="1">
    <citation type="submission" date="2017-01" db="EMBL/GenBank/DDBJ databases">
        <authorList>
            <person name="Wolfgang W.J."/>
            <person name="Cole J."/>
            <person name="Wroblewski D."/>
            <person name="Mcginnis J."/>
            <person name="Musser K.A."/>
        </authorList>
    </citation>
    <scope>NUCLEOTIDE SEQUENCE [LARGE SCALE GENOMIC DNA]</scope>
    <source>
        <strain evidence="2 5">DSM 21643</strain>
    </source>
</reference>
<reference evidence="3 6" key="2">
    <citation type="submission" date="2017-06" db="EMBL/GenBank/DDBJ databases">
        <authorList>
            <consortium name="Pathogen Informatics"/>
        </authorList>
    </citation>
    <scope>NUCLEOTIDE SEQUENCE [LARGE SCALE GENOMIC DNA]</scope>
    <source>
        <strain evidence="3 6">NCTC12230</strain>
    </source>
</reference>
<keyword evidence="1" id="KW-0472">Membrane</keyword>
<protein>
    <submittedName>
        <fullName evidence="3">Uncharacterized protein</fullName>
    </submittedName>
</protein>
<keyword evidence="1" id="KW-0812">Transmembrane</keyword>
<evidence type="ECO:0000256" key="1">
    <source>
        <dbReference type="SAM" id="Phobius"/>
    </source>
</evidence>
<evidence type="ECO:0000313" key="2">
    <source>
        <dbReference type="EMBL" id="OSI10260.1"/>
    </source>
</evidence>
<name>A0A1X3CRK6_9NEIS</name>
<dbReference type="EMBL" id="LT906434">
    <property type="protein sequence ID" value="SNU80740.1"/>
    <property type="molecule type" value="Genomic_DNA"/>
</dbReference>
<evidence type="ECO:0000313" key="6">
    <source>
        <dbReference type="Proteomes" id="UP000215033"/>
    </source>
</evidence>
<dbReference type="STRING" id="326523.BWD10_06065"/>